<gene>
    <name evidence="1" type="ORF">AVEN_73357_1</name>
</gene>
<keyword evidence="2" id="KW-1185">Reference proteome</keyword>
<proteinExistence type="predicted"/>
<organism evidence="1 2">
    <name type="scientific">Araneus ventricosus</name>
    <name type="common">Orbweaver spider</name>
    <name type="synonym">Epeira ventricosa</name>
    <dbReference type="NCBI Taxonomy" id="182803"/>
    <lineage>
        <taxon>Eukaryota</taxon>
        <taxon>Metazoa</taxon>
        <taxon>Ecdysozoa</taxon>
        <taxon>Arthropoda</taxon>
        <taxon>Chelicerata</taxon>
        <taxon>Arachnida</taxon>
        <taxon>Araneae</taxon>
        <taxon>Araneomorphae</taxon>
        <taxon>Entelegynae</taxon>
        <taxon>Araneoidea</taxon>
        <taxon>Araneidae</taxon>
        <taxon>Araneus</taxon>
    </lineage>
</organism>
<protein>
    <submittedName>
        <fullName evidence="1">Uncharacterized protein</fullName>
    </submittedName>
</protein>
<reference evidence="1 2" key="1">
    <citation type="journal article" date="2019" name="Sci. Rep.">
        <title>Orb-weaving spider Araneus ventricosus genome elucidates the spidroin gene catalogue.</title>
        <authorList>
            <person name="Kono N."/>
            <person name="Nakamura H."/>
            <person name="Ohtoshi R."/>
            <person name="Moran D.A.P."/>
            <person name="Shinohara A."/>
            <person name="Yoshida Y."/>
            <person name="Fujiwara M."/>
            <person name="Mori M."/>
            <person name="Tomita M."/>
            <person name="Arakawa K."/>
        </authorList>
    </citation>
    <scope>NUCLEOTIDE SEQUENCE [LARGE SCALE GENOMIC DNA]</scope>
</reference>
<dbReference type="AlphaFoldDB" id="A0A4Y2J373"/>
<name>A0A4Y2J373_ARAVE</name>
<evidence type="ECO:0000313" key="2">
    <source>
        <dbReference type="Proteomes" id="UP000499080"/>
    </source>
</evidence>
<sequence>MRRGSGVKKKEVRHLEPVCKIVAKTVAEIGISSSLVNVSRLAAQIGSDVVNRTLPCLEINEYVKLFGDSPVGNFTRLTMTGVNEDFCVLDDYDQRKVNDHFAAKAGENIKEICGSPKVRDRCKRLKSTSQCVMELLETNIANGKCDTIVAEMEGMEPMKQMGGM</sequence>
<accession>A0A4Y2J373</accession>
<evidence type="ECO:0000313" key="1">
    <source>
        <dbReference type="EMBL" id="GBM83632.1"/>
    </source>
</evidence>
<comment type="caution">
    <text evidence="1">The sequence shown here is derived from an EMBL/GenBank/DDBJ whole genome shotgun (WGS) entry which is preliminary data.</text>
</comment>
<dbReference type="OrthoDB" id="6432736at2759"/>
<dbReference type="Proteomes" id="UP000499080">
    <property type="component" value="Unassembled WGS sequence"/>
</dbReference>
<dbReference type="EMBL" id="BGPR01003097">
    <property type="protein sequence ID" value="GBM83632.1"/>
    <property type="molecule type" value="Genomic_DNA"/>
</dbReference>